<dbReference type="InterPro" id="IPR011009">
    <property type="entry name" value="Kinase-like_dom_sf"/>
</dbReference>
<dbReference type="PANTHER" id="PTHR39179">
    <property type="entry name" value="SPORE COAT PROTEIN I"/>
    <property type="match status" value="1"/>
</dbReference>
<dbReference type="GO" id="GO:0042601">
    <property type="term" value="C:endospore-forming forespore"/>
    <property type="evidence" value="ECO:0007669"/>
    <property type="project" value="TreeGrafter"/>
</dbReference>
<dbReference type="Proteomes" id="UP000886786">
    <property type="component" value="Unassembled WGS sequence"/>
</dbReference>
<evidence type="ECO:0000313" key="1">
    <source>
        <dbReference type="EMBL" id="HIQ91285.1"/>
    </source>
</evidence>
<proteinExistence type="predicted"/>
<dbReference type="Gene3D" id="3.90.1200.10">
    <property type="match status" value="1"/>
</dbReference>
<reference evidence="1" key="2">
    <citation type="journal article" date="2021" name="PeerJ">
        <title>Extensive microbial diversity within the chicken gut microbiome revealed by metagenomics and culture.</title>
        <authorList>
            <person name="Gilroy R."/>
            <person name="Ravi A."/>
            <person name="Getino M."/>
            <person name="Pursley I."/>
            <person name="Horton D.L."/>
            <person name="Alikhan N.F."/>
            <person name="Baker D."/>
            <person name="Gharbi K."/>
            <person name="Hall N."/>
            <person name="Watson M."/>
            <person name="Adriaenssens E.M."/>
            <person name="Foster-Nyarko E."/>
            <person name="Jarju S."/>
            <person name="Secka A."/>
            <person name="Antonio M."/>
            <person name="Oren A."/>
            <person name="Chaudhuri R.R."/>
            <person name="La Ragione R."/>
            <person name="Hildebrand F."/>
            <person name="Pallen M.J."/>
        </authorList>
    </citation>
    <scope>NUCLEOTIDE SEQUENCE</scope>
    <source>
        <strain evidence="1">CHK147-3167</strain>
    </source>
</reference>
<evidence type="ECO:0000313" key="2">
    <source>
        <dbReference type="Proteomes" id="UP000886786"/>
    </source>
</evidence>
<dbReference type="SUPFAM" id="SSF56112">
    <property type="entry name" value="Protein kinase-like (PK-like)"/>
    <property type="match status" value="1"/>
</dbReference>
<protein>
    <recommendedName>
        <fullName evidence="3">Spore coat protein YsxE</fullName>
    </recommendedName>
</protein>
<gene>
    <name evidence="1" type="ORF">IAB27_06675</name>
</gene>
<reference evidence="1" key="1">
    <citation type="submission" date="2020-10" db="EMBL/GenBank/DDBJ databases">
        <authorList>
            <person name="Gilroy R."/>
        </authorList>
    </citation>
    <scope>NUCLEOTIDE SEQUENCE</scope>
    <source>
        <strain evidence="1">CHK147-3167</strain>
    </source>
</reference>
<evidence type="ECO:0008006" key="3">
    <source>
        <dbReference type="Google" id="ProtNLM"/>
    </source>
</evidence>
<comment type="caution">
    <text evidence="1">The sequence shown here is derived from an EMBL/GenBank/DDBJ whole genome shotgun (WGS) entry which is preliminary data.</text>
</comment>
<dbReference type="InterPro" id="IPR047175">
    <property type="entry name" value="CotS-like"/>
</dbReference>
<name>A0A9D0ZTV4_9FIRM</name>
<accession>A0A9D0ZTV4</accession>
<dbReference type="PANTHER" id="PTHR39179:SF3">
    <property type="entry name" value="COTS-RELATED PROTEIN"/>
    <property type="match status" value="1"/>
</dbReference>
<sequence length="294" mass="34938">MSQLRDDLKKYKLNAKSYEKKGDATIIKTSDGTFVYKKNKIKNEILTYLKSRSFDYIPEIITSPGEDFEIYKYINDLNIPKEQKILDLIHLTALLHSKTTHYKEVDMGDFEELYEDLDNNLKYLYSYYTDLITIVESKVYMSPSESLLARNISKIYDTISNTKEKLEKWHELVKEKTKIRKVVIHGNLSLDHFLRRESSYLISWRKAKIDSPVMDLYRLYLNHALDFDFEPVFREYERHYPLMEDEKELLEILISLPDIITLSGTEYEKCKKISKSLDKIYKTEKLLSEEKSKT</sequence>
<dbReference type="EMBL" id="DVFV01000113">
    <property type="protein sequence ID" value="HIQ91285.1"/>
    <property type="molecule type" value="Genomic_DNA"/>
</dbReference>
<dbReference type="AlphaFoldDB" id="A0A9D0ZTV4"/>
<organism evidence="1 2">
    <name type="scientific">Candidatus Coprosoma intestinipullorum</name>
    <dbReference type="NCBI Taxonomy" id="2840752"/>
    <lineage>
        <taxon>Bacteria</taxon>
        <taxon>Bacillati</taxon>
        <taxon>Bacillota</taxon>
        <taxon>Bacillota incertae sedis</taxon>
        <taxon>Candidatus Coprosoma</taxon>
    </lineage>
</organism>